<dbReference type="Proteomes" id="UP000280834">
    <property type="component" value="Unassembled WGS sequence"/>
</dbReference>
<evidence type="ECO:0000313" key="1">
    <source>
        <dbReference type="EMBL" id="VDO51230.1"/>
    </source>
</evidence>
<protein>
    <submittedName>
        <fullName evidence="3">Phage protein</fullName>
    </submittedName>
</protein>
<gene>
    <name evidence="1" type="ORF">BTMF_LOCUS14824</name>
</gene>
<name>A0A0R3R9Y8_9BILA</name>
<proteinExistence type="predicted"/>
<evidence type="ECO:0000313" key="3">
    <source>
        <dbReference type="WBParaSite" id="BTMF_0001685101-mRNA-1"/>
    </source>
</evidence>
<dbReference type="WBParaSite" id="BTMF_0001685101-mRNA-1">
    <property type="protein sequence ID" value="BTMF_0001685101-mRNA-1"/>
    <property type="gene ID" value="BTMF_0001685101"/>
</dbReference>
<dbReference type="AlphaFoldDB" id="A0A0R3R9Y8"/>
<dbReference type="STRING" id="42155.A0A0R3R9Y8"/>
<dbReference type="EMBL" id="UZAG01021670">
    <property type="protein sequence ID" value="VDO51230.1"/>
    <property type="molecule type" value="Genomic_DNA"/>
</dbReference>
<keyword evidence="2" id="KW-1185">Reference proteome</keyword>
<accession>A0A0R3R9Y8</accession>
<sequence length="65" mass="7847">MKFHTNHKTFEFVLENWNELEESFHLFNDTVKSGRKPLDYEDPIQRDGFTLGIRVYDGRYYATTK</sequence>
<organism evidence="3">
    <name type="scientific">Brugia timori</name>
    <dbReference type="NCBI Taxonomy" id="42155"/>
    <lineage>
        <taxon>Eukaryota</taxon>
        <taxon>Metazoa</taxon>
        <taxon>Ecdysozoa</taxon>
        <taxon>Nematoda</taxon>
        <taxon>Chromadorea</taxon>
        <taxon>Rhabditida</taxon>
        <taxon>Spirurina</taxon>
        <taxon>Spiruromorpha</taxon>
        <taxon>Filarioidea</taxon>
        <taxon>Onchocercidae</taxon>
        <taxon>Brugia</taxon>
    </lineage>
</organism>
<evidence type="ECO:0000313" key="2">
    <source>
        <dbReference type="Proteomes" id="UP000280834"/>
    </source>
</evidence>
<reference evidence="1 2" key="2">
    <citation type="submission" date="2018-11" db="EMBL/GenBank/DDBJ databases">
        <authorList>
            <consortium name="Pathogen Informatics"/>
        </authorList>
    </citation>
    <scope>NUCLEOTIDE SEQUENCE [LARGE SCALE GENOMIC DNA]</scope>
</reference>
<reference evidence="3" key="1">
    <citation type="submission" date="2017-02" db="UniProtKB">
        <authorList>
            <consortium name="WormBaseParasite"/>
        </authorList>
    </citation>
    <scope>IDENTIFICATION</scope>
</reference>